<evidence type="ECO:0000256" key="4">
    <source>
        <dbReference type="PROSITE-ProRule" id="PRU00335"/>
    </source>
</evidence>
<protein>
    <submittedName>
        <fullName evidence="6">Fatty acid degradation regulator YsiA, TetR family</fullName>
    </submittedName>
</protein>
<dbReference type="OrthoDB" id="9809994at2"/>
<evidence type="ECO:0000256" key="1">
    <source>
        <dbReference type="ARBA" id="ARBA00023015"/>
    </source>
</evidence>
<keyword evidence="3" id="KW-0804">Transcription</keyword>
<reference evidence="6 7" key="1">
    <citation type="submission" date="2015-08" db="EMBL/GenBank/DDBJ databases">
        <authorList>
            <person name="Babu N.S."/>
            <person name="Beckwith C.J."/>
            <person name="Beseler K.G."/>
            <person name="Brison A."/>
            <person name="Carone J.V."/>
            <person name="Caskin T.P."/>
            <person name="Diamond M."/>
            <person name="Durham M.E."/>
            <person name="Foxe J.M."/>
            <person name="Go M."/>
            <person name="Henderson B.A."/>
            <person name="Jones I.B."/>
            <person name="McGettigan J.A."/>
            <person name="Micheletti S.J."/>
            <person name="Nasrallah M.E."/>
            <person name="Ortiz D."/>
            <person name="Piller C.R."/>
            <person name="Privatt S.R."/>
            <person name="Schneider S.L."/>
            <person name="Sharp S."/>
            <person name="Smith T.C."/>
            <person name="Stanton J.D."/>
            <person name="Ullery H.E."/>
            <person name="Wilson R.J."/>
            <person name="Serrano M.G."/>
            <person name="Buck G."/>
            <person name="Lee V."/>
            <person name="Wang Y."/>
            <person name="Carvalho R."/>
            <person name="Voegtly L."/>
            <person name="Shi R."/>
            <person name="Duckworth R."/>
            <person name="Johnson A."/>
            <person name="Loviza R."/>
            <person name="Walstead R."/>
            <person name="Shah Z."/>
            <person name="Kiflezghi M."/>
            <person name="Wade K."/>
            <person name="Ball S.L."/>
            <person name="Bradley K.W."/>
            <person name="Asai D.J."/>
            <person name="Bowman C.A."/>
            <person name="Russell D.A."/>
            <person name="Pope W.H."/>
            <person name="Jacobs-Sera D."/>
            <person name="Hendrix R.W."/>
            <person name="Hatfull G.F."/>
        </authorList>
    </citation>
    <scope>NUCLEOTIDE SEQUENCE [LARGE SCALE GENOMIC DNA]</scope>
    <source>
        <strain evidence="6 7">DSM 27648</strain>
    </source>
</reference>
<organism evidence="6 7">
    <name type="scientific">Labilithrix luteola</name>
    <dbReference type="NCBI Taxonomy" id="1391654"/>
    <lineage>
        <taxon>Bacteria</taxon>
        <taxon>Pseudomonadati</taxon>
        <taxon>Myxococcota</taxon>
        <taxon>Polyangia</taxon>
        <taxon>Polyangiales</taxon>
        <taxon>Labilitrichaceae</taxon>
        <taxon>Labilithrix</taxon>
    </lineage>
</organism>
<dbReference type="InterPro" id="IPR001647">
    <property type="entry name" value="HTH_TetR"/>
</dbReference>
<evidence type="ECO:0000313" key="6">
    <source>
        <dbReference type="EMBL" id="AKV03222.1"/>
    </source>
</evidence>
<dbReference type="EMBL" id="CP012333">
    <property type="protein sequence ID" value="AKV03222.1"/>
    <property type="molecule type" value="Genomic_DNA"/>
</dbReference>
<dbReference type="Pfam" id="PF00440">
    <property type="entry name" value="TetR_N"/>
    <property type="match status" value="1"/>
</dbReference>
<proteinExistence type="predicted"/>
<dbReference type="InterPro" id="IPR050109">
    <property type="entry name" value="HTH-type_TetR-like_transc_reg"/>
</dbReference>
<dbReference type="Gene3D" id="1.10.357.10">
    <property type="entry name" value="Tetracycline Repressor, domain 2"/>
    <property type="match status" value="1"/>
</dbReference>
<dbReference type="Proteomes" id="UP000064967">
    <property type="component" value="Chromosome"/>
</dbReference>
<keyword evidence="2 4" id="KW-0238">DNA-binding</keyword>
<evidence type="ECO:0000259" key="5">
    <source>
        <dbReference type="PROSITE" id="PS50977"/>
    </source>
</evidence>
<dbReference type="STRING" id="1391654.AKJ09_09885"/>
<dbReference type="GO" id="GO:0000976">
    <property type="term" value="F:transcription cis-regulatory region binding"/>
    <property type="evidence" value="ECO:0007669"/>
    <property type="project" value="TreeGrafter"/>
</dbReference>
<dbReference type="InterPro" id="IPR036271">
    <property type="entry name" value="Tet_transcr_reg_TetR-rel_C_sf"/>
</dbReference>
<feature type="domain" description="HTH tetR-type" evidence="5">
    <location>
        <begin position="1"/>
        <end position="37"/>
    </location>
</feature>
<dbReference type="AlphaFoldDB" id="A0A0K1QC45"/>
<dbReference type="Gene3D" id="1.10.10.60">
    <property type="entry name" value="Homeodomain-like"/>
    <property type="match status" value="1"/>
</dbReference>
<dbReference type="PROSITE" id="PS50977">
    <property type="entry name" value="HTH_TETR_2"/>
    <property type="match status" value="1"/>
</dbReference>
<keyword evidence="7" id="KW-1185">Reference proteome</keyword>
<evidence type="ECO:0000313" key="7">
    <source>
        <dbReference type="Proteomes" id="UP000064967"/>
    </source>
</evidence>
<dbReference type="PATRIC" id="fig|1391654.3.peg.10014"/>
<evidence type="ECO:0000256" key="2">
    <source>
        <dbReference type="ARBA" id="ARBA00023125"/>
    </source>
</evidence>
<dbReference type="Pfam" id="PF08359">
    <property type="entry name" value="TetR_C_4"/>
    <property type="match status" value="1"/>
</dbReference>
<accession>A0A0K1QC45</accession>
<dbReference type="InterPro" id="IPR009057">
    <property type="entry name" value="Homeodomain-like_sf"/>
</dbReference>
<dbReference type="KEGG" id="llu:AKJ09_09885"/>
<dbReference type="GO" id="GO:0003700">
    <property type="term" value="F:DNA-binding transcription factor activity"/>
    <property type="evidence" value="ECO:0007669"/>
    <property type="project" value="TreeGrafter"/>
</dbReference>
<comment type="caution">
    <text evidence="4">Lacks conserved residue(s) required for the propagation of feature annotation.</text>
</comment>
<sequence length="166" mass="18001">MSDVAKAAGVADGTIYLYFKSKEEVLISLFEDRVEKLLAFMSDELPKLPTAPQRLRAVIDMQLGLLEGEREFAEVVTVIIRQSTKLLKEFAAPKFTAYLDAIARIVSDGQASGDFRKDVSPHIAARAVFGALDGITLTWALGRAEHGALGRAATQLSDVLLRGLAP</sequence>
<evidence type="ECO:0000256" key="3">
    <source>
        <dbReference type="ARBA" id="ARBA00023163"/>
    </source>
</evidence>
<name>A0A0K1QC45_9BACT</name>
<dbReference type="SUPFAM" id="SSF48498">
    <property type="entry name" value="Tetracyclin repressor-like, C-terminal domain"/>
    <property type="match status" value="1"/>
</dbReference>
<dbReference type="InterPro" id="IPR013570">
    <property type="entry name" value="Tscrpt_reg_YsiA_C"/>
</dbReference>
<dbReference type="PANTHER" id="PTHR30055:SF234">
    <property type="entry name" value="HTH-TYPE TRANSCRIPTIONAL REGULATOR BETI"/>
    <property type="match status" value="1"/>
</dbReference>
<dbReference type="SUPFAM" id="SSF46689">
    <property type="entry name" value="Homeodomain-like"/>
    <property type="match status" value="1"/>
</dbReference>
<dbReference type="PANTHER" id="PTHR30055">
    <property type="entry name" value="HTH-TYPE TRANSCRIPTIONAL REGULATOR RUTR"/>
    <property type="match status" value="1"/>
</dbReference>
<keyword evidence="1" id="KW-0805">Transcription regulation</keyword>
<gene>
    <name evidence="6" type="ORF">AKJ09_09885</name>
</gene>